<protein>
    <submittedName>
        <fullName evidence="4">GNAT family N-acetyltransferase</fullName>
    </submittedName>
</protein>
<evidence type="ECO:0000259" key="3">
    <source>
        <dbReference type="PROSITE" id="PS51186"/>
    </source>
</evidence>
<dbReference type="SUPFAM" id="SSF55729">
    <property type="entry name" value="Acyl-CoA N-acyltransferases (Nat)"/>
    <property type="match status" value="1"/>
</dbReference>
<dbReference type="Proteomes" id="UP000297982">
    <property type="component" value="Unassembled WGS sequence"/>
</dbReference>
<reference evidence="4 5" key="1">
    <citation type="journal article" date="2003" name="Int. J. Syst. Evol. Microbiol.">
        <title>Halobacillus salinus sp. nov., isolated from a salt lake on the coast of the East Sea in Korea.</title>
        <authorList>
            <person name="Yoon J.H."/>
            <person name="Kang K.H."/>
            <person name="Park Y.H."/>
        </authorList>
    </citation>
    <scope>NUCLEOTIDE SEQUENCE [LARGE SCALE GENOMIC DNA]</scope>
    <source>
        <strain evidence="4 5">HSL-3</strain>
    </source>
</reference>
<dbReference type="AlphaFoldDB" id="A0A4Z0H2R3"/>
<proteinExistence type="predicted"/>
<evidence type="ECO:0000313" key="5">
    <source>
        <dbReference type="Proteomes" id="UP000297982"/>
    </source>
</evidence>
<keyword evidence="5" id="KW-1185">Reference proteome</keyword>
<comment type="caution">
    <text evidence="4">The sequence shown here is derived from an EMBL/GenBank/DDBJ whole genome shotgun (WGS) entry which is preliminary data.</text>
</comment>
<evidence type="ECO:0000256" key="1">
    <source>
        <dbReference type="ARBA" id="ARBA00022679"/>
    </source>
</evidence>
<dbReference type="RefSeq" id="WP_135326413.1">
    <property type="nucleotide sequence ID" value="NZ_SRJC01000001.1"/>
</dbReference>
<dbReference type="GO" id="GO:0016747">
    <property type="term" value="F:acyltransferase activity, transferring groups other than amino-acyl groups"/>
    <property type="evidence" value="ECO:0007669"/>
    <property type="project" value="InterPro"/>
</dbReference>
<keyword evidence="1 4" id="KW-0808">Transferase</keyword>
<name>A0A4Z0H2R3_9BACI</name>
<dbReference type="Pfam" id="PF00583">
    <property type="entry name" value="Acetyltransf_1"/>
    <property type="match status" value="1"/>
</dbReference>
<dbReference type="InterPro" id="IPR050680">
    <property type="entry name" value="YpeA/RimI_acetyltransf"/>
</dbReference>
<dbReference type="STRING" id="192814.GCA_900166575_00586"/>
<accession>A0A4Z0H2R3</accession>
<evidence type="ECO:0000256" key="2">
    <source>
        <dbReference type="ARBA" id="ARBA00023315"/>
    </source>
</evidence>
<dbReference type="Gene3D" id="3.40.630.30">
    <property type="match status" value="1"/>
</dbReference>
<sequence length="178" mass="20447">MGLEIRNASLTNYESLLPLFRQVHEFHVEVRPDLYKENDTPVEREFFESQLADREQHIFVAIIEADIVGVIVTKEEEIPENSFVKARKVLFINSLCVAETHRKMGIGKELTKYAFDIAKELGVESVELGVSEENASAIRFYELMGMATRVGRWRYDWTETEKTSGYTEVFSVSCRISG</sequence>
<gene>
    <name evidence="4" type="ORF">E4663_01450</name>
</gene>
<dbReference type="PROSITE" id="PS51186">
    <property type="entry name" value="GNAT"/>
    <property type="match status" value="1"/>
</dbReference>
<organism evidence="4 5">
    <name type="scientific">Halobacillus salinus</name>
    <dbReference type="NCBI Taxonomy" id="192814"/>
    <lineage>
        <taxon>Bacteria</taxon>
        <taxon>Bacillati</taxon>
        <taxon>Bacillota</taxon>
        <taxon>Bacilli</taxon>
        <taxon>Bacillales</taxon>
        <taxon>Bacillaceae</taxon>
        <taxon>Halobacillus</taxon>
    </lineage>
</organism>
<feature type="domain" description="N-acetyltransferase" evidence="3">
    <location>
        <begin position="3"/>
        <end position="165"/>
    </location>
</feature>
<evidence type="ECO:0000313" key="4">
    <source>
        <dbReference type="EMBL" id="TGB03696.1"/>
    </source>
</evidence>
<dbReference type="EMBL" id="SRJC01000001">
    <property type="protein sequence ID" value="TGB03696.1"/>
    <property type="molecule type" value="Genomic_DNA"/>
</dbReference>
<dbReference type="PANTHER" id="PTHR43420">
    <property type="entry name" value="ACETYLTRANSFERASE"/>
    <property type="match status" value="1"/>
</dbReference>
<dbReference type="CDD" id="cd04301">
    <property type="entry name" value="NAT_SF"/>
    <property type="match status" value="1"/>
</dbReference>
<dbReference type="InterPro" id="IPR016181">
    <property type="entry name" value="Acyl_CoA_acyltransferase"/>
</dbReference>
<keyword evidence="2" id="KW-0012">Acyltransferase</keyword>
<dbReference type="InterPro" id="IPR000182">
    <property type="entry name" value="GNAT_dom"/>
</dbReference>